<evidence type="ECO:0000313" key="3">
    <source>
        <dbReference type="EMBL" id="KFG37720.1"/>
    </source>
</evidence>
<keyword evidence="2" id="KW-1133">Transmembrane helix</keyword>
<feature type="transmembrane region" description="Helical" evidence="2">
    <location>
        <begin position="36"/>
        <end position="54"/>
    </location>
</feature>
<evidence type="ECO:0000313" key="4">
    <source>
        <dbReference type="Proteomes" id="UP000028837"/>
    </source>
</evidence>
<sequence>MQLEKADFVPPLPPATSSRILSGTMFYRRAAMCKNLVGSVFALPPLLALLLAAWSPQHLPFTLAANGGSEPGTSDVLLDVSFAEVGNQWSSLISSGENGVSELSDDQSSRSQGRERLVGGTRLHHRTTEDEHQETAAGNSSVQTGQHRIFDSQISSGNTAEVVAEPPGSAWGTPLSERLSQADVSKDRTLSPHPSLSPFPARSQSRSLDETQEAPCGEKALQSAEALRRRAVFTARRKAQANGAEVPASARGLEERLQRRCVRDRRKALKVEARWKISLLFATLFLQVLDSYIFVYRDYYDQMTVARTGGTRTLGTLLFRFFHNRLVFYVFLAKNLMFFWDVISWLNEYPSFDYSAVLRFSHKHQPLAKRPGTPRKAVGSETKKDVT</sequence>
<name>A0A086K002_TOXGO</name>
<gene>
    <name evidence="3" type="ORF">TGDOM2_202940</name>
</gene>
<feature type="region of interest" description="Disordered" evidence="1">
    <location>
        <begin position="180"/>
        <end position="219"/>
    </location>
</feature>
<dbReference type="AlphaFoldDB" id="A0A086K002"/>
<accession>A0A086K002</accession>
<dbReference type="OrthoDB" id="331703at2759"/>
<keyword evidence="2" id="KW-0472">Membrane</keyword>
<feature type="region of interest" description="Disordered" evidence="1">
    <location>
        <begin position="366"/>
        <end position="387"/>
    </location>
</feature>
<feature type="transmembrane region" description="Helical" evidence="2">
    <location>
        <begin position="275"/>
        <end position="295"/>
    </location>
</feature>
<proteinExistence type="predicted"/>
<feature type="region of interest" description="Disordered" evidence="1">
    <location>
        <begin position="93"/>
        <end position="144"/>
    </location>
</feature>
<dbReference type="EMBL" id="AHZU02000989">
    <property type="protein sequence ID" value="KFG37720.1"/>
    <property type="molecule type" value="Genomic_DNA"/>
</dbReference>
<evidence type="ECO:0000256" key="1">
    <source>
        <dbReference type="SAM" id="MobiDB-lite"/>
    </source>
</evidence>
<evidence type="ECO:0000256" key="2">
    <source>
        <dbReference type="SAM" id="Phobius"/>
    </source>
</evidence>
<dbReference type="VEuPathDB" id="ToxoDB:TGDOM2_202940"/>
<organism evidence="3 4">
    <name type="scientific">Toxoplasma gondii GAB2-2007-GAL-DOM2</name>
    <dbReference type="NCBI Taxonomy" id="1130820"/>
    <lineage>
        <taxon>Eukaryota</taxon>
        <taxon>Sar</taxon>
        <taxon>Alveolata</taxon>
        <taxon>Apicomplexa</taxon>
        <taxon>Conoidasida</taxon>
        <taxon>Coccidia</taxon>
        <taxon>Eucoccidiorida</taxon>
        <taxon>Eimeriorina</taxon>
        <taxon>Sarcocystidae</taxon>
        <taxon>Toxoplasma</taxon>
    </lineage>
</organism>
<comment type="caution">
    <text evidence="3">The sequence shown here is derived from an EMBL/GenBank/DDBJ whole genome shotgun (WGS) entry which is preliminary data.</text>
</comment>
<keyword evidence="2 3" id="KW-0812">Transmembrane</keyword>
<reference evidence="3 4" key="1">
    <citation type="submission" date="2014-02" db="EMBL/GenBank/DDBJ databases">
        <authorList>
            <person name="Sibley D."/>
            <person name="Venepally P."/>
            <person name="Karamycheva S."/>
            <person name="Hadjithomas M."/>
            <person name="Khan A."/>
            <person name="Brunk B."/>
            <person name="Roos D."/>
            <person name="Caler E."/>
            <person name="Lorenzi H."/>
        </authorList>
    </citation>
    <scope>NUCLEOTIDE SEQUENCE [LARGE SCALE GENOMIC DNA]</scope>
    <source>
        <strain evidence="3 4">GAB2-2007-GAL-DOM2</strain>
    </source>
</reference>
<feature type="transmembrane region" description="Helical" evidence="2">
    <location>
        <begin position="326"/>
        <end position="346"/>
    </location>
</feature>
<dbReference type="Proteomes" id="UP000028837">
    <property type="component" value="Unassembled WGS sequence"/>
</dbReference>
<protein>
    <submittedName>
        <fullName evidence="3">Putative transmembrane protein</fullName>
    </submittedName>
</protein>